<dbReference type="Proteomes" id="UP000198233">
    <property type="component" value="Chromosome"/>
</dbReference>
<accession>A0AAC9TYM3</accession>
<gene>
    <name evidence="2" type="ORF">CFF01_04340</name>
</gene>
<protein>
    <submittedName>
        <fullName evidence="2">Uncharacterized protein</fullName>
    </submittedName>
</protein>
<name>A0AAC9TYM3_9GAMM</name>
<proteinExistence type="predicted"/>
<organism evidence="2 3">
    <name type="scientific">Shewanella marisflavi</name>
    <dbReference type="NCBI Taxonomy" id="260364"/>
    <lineage>
        <taxon>Bacteria</taxon>
        <taxon>Pseudomonadati</taxon>
        <taxon>Pseudomonadota</taxon>
        <taxon>Gammaproteobacteria</taxon>
        <taxon>Alteromonadales</taxon>
        <taxon>Shewanellaceae</taxon>
        <taxon>Shewanella</taxon>
    </lineage>
</organism>
<keyword evidence="1" id="KW-0812">Transmembrane</keyword>
<feature type="transmembrane region" description="Helical" evidence="1">
    <location>
        <begin position="40"/>
        <end position="61"/>
    </location>
</feature>
<dbReference type="AlphaFoldDB" id="A0AAC9TYM3"/>
<keyword evidence="1" id="KW-0472">Membrane</keyword>
<sequence length="88" mass="9405">MKLVALFVQACLWFGIVLSPSLLGLLSGGLFSMQQSPSSLTAPLLGLAMGALLGIIWAEYIRKVHGLSQFFGRLVATPDIDGRSTDKL</sequence>
<keyword evidence="1" id="KW-1133">Transmembrane helix</keyword>
<evidence type="ECO:0000313" key="2">
    <source>
        <dbReference type="EMBL" id="ASJ95879.1"/>
    </source>
</evidence>
<dbReference type="KEGG" id="smav:CFF01_04340"/>
<evidence type="ECO:0000313" key="3">
    <source>
        <dbReference type="Proteomes" id="UP000198233"/>
    </source>
</evidence>
<evidence type="ECO:0000256" key="1">
    <source>
        <dbReference type="SAM" id="Phobius"/>
    </source>
</evidence>
<dbReference type="EMBL" id="CP022272">
    <property type="protein sequence ID" value="ASJ95879.1"/>
    <property type="molecule type" value="Genomic_DNA"/>
</dbReference>
<reference evidence="2 3" key="1">
    <citation type="submission" date="2017-06" db="EMBL/GenBank/DDBJ databases">
        <title>Complete genome sequence of Shewanella marisflavi EP1 associated with anaerobic 2,4-dinitrotoluene reduction and salt tolerance.</title>
        <authorList>
            <person name="Huang J."/>
        </authorList>
    </citation>
    <scope>NUCLEOTIDE SEQUENCE [LARGE SCALE GENOMIC DNA]</scope>
    <source>
        <strain evidence="2 3">EP1</strain>
    </source>
</reference>
<dbReference type="RefSeq" id="WP_088903993.1">
    <property type="nucleotide sequence ID" value="NZ_CP022272.1"/>
</dbReference>